<dbReference type="GO" id="GO:0005524">
    <property type="term" value="F:ATP binding"/>
    <property type="evidence" value="ECO:0007669"/>
    <property type="project" value="UniProtKB-UniRule"/>
</dbReference>
<dbReference type="InterPro" id="IPR027640">
    <property type="entry name" value="Kinesin-like_fam"/>
</dbReference>
<feature type="region of interest" description="Disordered" evidence="16">
    <location>
        <begin position="476"/>
        <end position="510"/>
    </location>
</feature>
<evidence type="ECO:0000256" key="4">
    <source>
        <dbReference type="ARBA" id="ARBA00022701"/>
    </source>
</evidence>
<feature type="compositionally biased region" description="Basic and acidic residues" evidence="16">
    <location>
        <begin position="476"/>
        <end position="494"/>
    </location>
</feature>
<organism evidence="18 19">
    <name type="scientific">Cricetulus griseus</name>
    <name type="common">Chinese hamster</name>
    <name type="synonym">Cricetulus barabensis griseus</name>
    <dbReference type="NCBI Taxonomy" id="10029"/>
    <lineage>
        <taxon>Eukaryota</taxon>
        <taxon>Metazoa</taxon>
        <taxon>Chordata</taxon>
        <taxon>Craniata</taxon>
        <taxon>Vertebrata</taxon>
        <taxon>Euteleostomi</taxon>
        <taxon>Mammalia</taxon>
        <taxon>Eutheria</taxon>
        <taxon>Euarchontoglires</taxon>
        <taxon>Glires</taxon>
        <taxon>Rodentia</taxon>
        <taxon>Myomorpha</taxon>
        <taxon>Muroidea</taxon>
        <taxon>Cricetidae</taxon>
        <taxon>Cricetinae</taxon>
        <taxon>Cricetulus</taxon>
    </lineage>
</organism>
<gene>
    <name evidence="18 21" type="primary">Kif19</name>
</gene>
<evidence type="ECO:0000313" key="19">
    <source>
        <dbReference type="Proteomes" id="UP000694386"/>
    </source>
</evidence>
<feature type="region of interest" description="Disordered" evidence="16">
    <location>
        <begin position="718"/>
        <end position="772"/>
    </location>
</feature>
<dbReference type="SMART" id="SM00129">
    <property type="entry name" value="KISc"/>
    <property type="match status" value="1"/>
</dbReference>
<dbReference type="GO" id="GO:0070462">
    <property type="term" value="P:plus-end specific microtubule depolymerization"/>
    <property type="evidence" value="ECO:0007669"/>
    <property type="project" value="Ensembl"/>
</dbReference>
<dbReference type="GO" id="GO:0060404">
    <property type="term" value="P:axonemal microtubule depolymerization"/>
    <property type="evidence" value="ECO:0007669"/>
    <property type="project" value="Ensembl"/>
</dbReference>
<evidence type="ECO:0000259" key="17">
    <source>
        <dbReference type="PROSITE" id="PS50067"/>
    </source>
</evidence>
<keyword evidence="8" id="KW-0969">Cilium</keyword>
<reference evidence="20" key="1">
    <citation type="journal article" date="2018" name="Biotechnol. Bioeng.">
        <title>A reference genome of the Chinese hamster based on a hybrid assembly strategy.</title>
        <authorList>
            <person name="Rupp O."/>
            <person name="MacDonald M.L."/>
            <person name="Li S."/>
            <person name="Dhiman H."/>
            <person name="Polson S."/>
            <person name="Griep S."/>
            <person name="Heffner K."/>
            <person name="Hernandez I."/>
            <person name="Brinkrolf K."/>
            <person name="Jadhav V."/>
            <person name="Samoudi M."/>
            <person name="Hao H."/>
            <person name="Kingham B."/>
            <person name="Goesmann A."/>
            <person name="Betenbaugh M.J."/>
            <person name="Lewis N.E."/>
            <person name="Borth N."/>
            <person name="Lee K.H."/>
        </authorList>
    </citation>
    <scope>NUCLEOTIDE SEQUENCE [LARGE SCALE GENOMIC DNA]</scope>
    <source>
        <strain evidence="20">17A/GY</strain>
    </source>
</reference>
<evidence type="ECO:0000256" key="8">
    <source>
        <dbReference type="ARBA" id="ARBA00023069"/>
    </source>
</evidence>
<dbReference type="GO" id="GO:0008017">
    <property type="term" value="F:microtubule binding"/>
    <property type="evidence" value="ECO:0007669"/>
    <property type="project" value="InterPro"/>
</dbReference>
<dbReference type="Pfam" id="PF00225">
    <property type="entry name" value="Kinesin"/>
    <property type="match status" value="1"/>
</dbReference>
<evidence type="ECO:0000256" key="14">
    <source>
        <dbReference type="RuleBase" id="RU000394"/>
    </source>
</evidence>
<keyword evidence="4 14" id="KW-0493">Microtubule</keyword>
<name>A0A8C2MRL6_CRIGR</name>
<feature type="domain" description="Kinesin motor" evidence="17">
    <location>
        <begin position="11"/>
        <end position="346"/>
    </location>
</feature>
<dbReference type="RefSeq" id="XP_027281554.1">
    <property type="nucleotide sequence ID" value="XM_027425753.2"/>
</dbReference>
<dbReference type="GO" id="GO:0005874">
    <property type="term" value="C:microtubule"/>
    <property type="evidence" value="ECO:0007669"/>
    <property type="project" value="UniProtKB-KW"/>
</dbReference>
<dbReference type="GO" id="GO:0007018">
    <property type="term" value="P:microtubule-based movement"/>
    <property type="evidence" value="ECO:0007669"/>
    <property type="project" value="InterPro"/>
</dbReference>
<feature type="compositionally biased region" description="Polar residues" evidence="16">
    <location>
        <begin position="734"/>
        <end position="764"/>
    </location>
</feature>
<feature type="coiled-coil region" evidence="15">
    <location>
        <begin position="361"/>
        <end position="388"/>
    </location>
</feature>
<keyword evidence="10" id="KW-0206">Cytoskeleton</keyword>
<dbReference type="OrthoDB" id="3176171at2759"/>
<keyword evidence="5 13" id="KW-0547">Nucleotide-binding</keyword>
<evidence type="ECO:0000313" key="18">
    <source>
        <dbReference type="Ensembl" id="ENSCGRP00001021773.1"/>
    </source>
</evidence>
<keyword evidence="6 13" id="KW-0067">ATP-binding</keyword>
<dbReference type="KEGG" id="cge:100751211"/>
<evidence type="ECO:0000256" key="16">
    <source>
        <dbReference type="SAM" id="MobiDB-lite"/>
    </source>
</evidence>
<evidence type="ECO:0000256" key="13">
    <source>
        <dbReference type="PROSITE-ProRule" id="PRU00283"/>
    </source>
</evidence>
<feature type="region of interest" description="Disordered" evidence="16">
    <location>
        <begin position="946"/>
        <end position="997"/>
    </location>
</feature>
<dbReference type="Gene3D" id="3.40.850.10">
    <property type="entry name" value="Kinesin motor domain"/>
    <property type="match status" value="1"/>
</dbReference>
<dbReference type="Ensembl" id="ENSCGRT00001026017.1">
    <property type="protein sequence ID" value="ENSCGRP00001021773.1"/>
    <property type="gene ID" value="ENSCGRG00001020512.1"/>
</dbReference>
<evidence type="ECO:0000256" key="9">
    <source>
        <dbReference type="ARBA" id="ARBA00023175"/>
    </source>
</evidence>
<feature type="binding site" evidence="13">
    <location>
        <begin position="104"/>
        <end position="111"/>
    </location>
    <ligand>
        <name>ATP</name>
        <dbReference type="ChEBI" id="CHEBI:30616"/>
    </ligand>
</feature>
<dbReference type="PROSITE" id="PS50067">
    <property type="entry name" value="KINESIN_MOTOR_2"/>
    <property type="match status" value="1"/>
</dbReference>
<dbReference type="PROSITE" id="PS00411">
    <property type="entry name" value="KINESIN_MOTOR_1"/>
    <property type="match status" value="1"/>
</dbReference>
<dbReference type="Proteomes" id="UP001108280">
    <property type="component" value="Chromosome 7"/>
</dbReference>
<protein>
    <recommendedName>
        <fullName evidence="14">Kinesin-like protein</fullName>
    </recommendedName>
</protein>
<feature type="compositionally biased region" description="Polar residues" evidence="16">
    <location>
        <begin position="683"/>
        <end position="697"/>
    </location>
</feature>
<keyword evidence="3" id="KW-0963">Cytoplasm</keyword>
<dbReference type="FunFam" id="3.40.850.10:FF:000037">
    <property type="entry name" value="kinesin-like protein KIF19"/>
    <property type="match status" value="1"/>
</dbReference>
<dbReference type="PRINTS" id="PR00380">
    <property type="entry name" value="KINESINHEAVY"/>
</dbReference>
<dbReference type="PANTHER" id="PTHR47968">
    <property type="entry name" value="CENTROMERE PROTEIN E"/>
    <property type="match status" value="1"/>
</dbReference>
<dbReference type="InterPro" id="IPR036961">
    <property type="entry name" value="Kinesin_motor_dom_sf"/>
</dbReference>
<evidence type="ECO:0000256" key="1">
    <source>
        <dbReference type="ARBA" id="ARBA00004138"/>
    </source>
</evidence>
<dbReference type="GO" id="GO:0005930">
    <property type="term" value="C:axoneme"/>
    <property type="evidence" value="ECO:0007669"/>
    <property type="project" value="GOC"/>
</dbReference>
<dbReference type="GeneTree" id="ENSGT00940000160989"/>
<evidence type="ECO:0000313" key="21">
    <source>
        <dbReference type="RefSeq" id="XP_027281554.1"/>
    </source>
</evidence>
<evidence type="ECO:0000256" key="6">
    <source>
        <dbReference type="ARBA" id="ARBA00022840"/>
    </source>
</evidence>
<dbReference type="CDD" id="cd01370">
    <property type="entry name" value="KISc_KIP3_like"/>
    <property type="match status" value="1"/>
</dbReference>
<dbReference type="InterPro" id="IPR019821">
    <property type="entry name" value="Kinesin_motor_CS"/>
</dbReference>
<evidence type="ECO:0000256" key="7">
    <source>
        <dbReference type="ARBA" id="ARBA00023054"/>
    </source>
</evidence>
<accession>A0A8C2MRL6</accession>
<evidence type="ECO:0000313" key="20">
    <source>
        <dbReference type="Proteomes" id="UP001108280"/>
    </source>
</evidence>
<feature type="region of interest" description="Disordered" evidence="16">
    <location>
        <begin position="806"/>
        <end position="922"/>
    </location>
</feature>
<dbReference type="InterPro" id="IPR027417">
    <property type="entry name" value="P-loop_NTPase"/>
</dbReference>
<evidence type="ECO:0000256" key="10">
    <source>
        <dbReference type="ARBA" id="ARBA00023212"/>
    </source>
</evidence>
<comment type="subcellular location">
    <subcellularLocation>
        <location evidence="1">Cell projection</location>
        <location evidence="1">Cilium</location>
    </subcellularLocation>
    <subcellularLocation>
        <location evidence="2">Cytoplasm</location>
        <location evidence="2">Cytoskeleton</location>
    </subcellularLocation>
</comment>
<keyword evidence="20" id="KW-1185">Reference proteome</keyword>
<dbReference type="GeneID" id="100751211"/>
<comment type="function">
    <text evidence="12">Plus end-directed microtubule-dependent motor protein that regulates the length of motile cilia by mediating depolymerization of microtubules at ciliary tips.</text>
</comment>
<sequence length="997" mass="111503">MKDSGDSKDQQLMVALRVRPISVAELEEGATLIAHKVDEQMVVLMDPMEDPDDILRAHRSREKSYLFDVAFDFTATQEMVYQATTKSLIEGVISGYNATVFAYGPTGCGKTYTMLGTDHEPGIYVRTLNDLFRAIEETSNDMEYEVSMSYLEIYNEMIRDLLNPALGYLELREDSKGVIQVAGITEVSTINAKEIMQLLMKGNRQRTQEPTAANQTSSRSHAVLQVAVRQRSRVKNILQEVRQGRLFMIDLAGSERASQTQNRGQRMKEGAHINRSLLALGNCINALSDKGGNKYINYRDSKLTRLLKDSLGGNSRTVMIAHISPASTAFEESRNTLTYAGRAKNIRTRVKQNLLNVSYHIAQYTSIIADLRGEIQRLKCKIDQQAGRGQGRGRLDRGDIRHIQAEVQLHSGQEGQAEMGQLREQLIGAFHEQMDVRRRLLELENQAMEVQIDTSRHLLTIAGWEHEKSRRALKWREERRKESYTKDDSEKDSDTGDEPDNLEPPEVASARENIATLVGEQKKLRKQKLALEQRCRELGARGRRLEETLPRRIGSEEQREVLSLLCRVHELEVENTEMQSHALLRDSALRHRREAVRRLEQHRSLCEEIIQGQRQIIDDFNLEVPRQLEELYEVYLRELEEGSLERATIMDRVASRALQDSSLPRITGAGTTLTPDSDLESVKTLSSEAQRPQNNTLPPLGTDSESYHVFKASPRAWQAKNSSVPTPPPIQVGTLVTQQAPPQDSLGSQINSSPDSSENLSETPLSHKEKKEILTRTKCISVKAAQRRSRALGSEGRHLLAPAAERSSLSLHSLSEAEDVRPSGPLACKRPPSPTLHHAISEDNLSSSTGEGPSRAVGPRRDGTGPWVRAQKKSLSKKREESLEAKRRKRRSRSFEVTRQGMSRPNTHLLGPHPSEGISDRRMPVCGRPSPGVRHLAKVTLPLAKVKFPPGQNTGSGHPSPLPVAPNPAGVSRRATRGPSLPHGSSTLGKDGRLRHN</sequence>
<dbReference type="Proteomes" id="UP000694386">
    <property type="component" value="Unplaced"/>
</dbReference>
<keyword evidence="7 15" id="KW-0175">Coiled coil</keyword>
<dbReference type="AlphaFoldDB" id="A0A8C2MRL6"/>
<feature type="compositionally biased region" description="Polar residues" evidence="16">
    <location>
        <begin position="895"/>
        <end position="906"/>
    </location>
</feature>
<reference evidence="21" key="3">
    <citation type="submission" date="2025-04" db="UniProtKB">
        <authorList>
            <consortium name="RefSeq"/>
        </authorList>
    </citation>
    <scope>IDENTIFICATION</scope>
    <source>
        <strain evidence="21">17A/GY</strain>
        <tissue evidence="21">Liver</tissue>
    </source>
</reference>
<dbReference type="InterPro" id="IPR001752">
    <property type="entry name" value="Kinesin_motor_dom"/>
</dbReference>
<evidence type="ECO:0000256" key="12">
    <source>
        <dbReference type="ARBA" id="ARBA00055376"/>
    </source>
</evidence>
<dbReference type="GO" id="GO:0008574">
    <property type="term" value="F:plus-end-directed microtubule motor activity"/>
    <property type="evidence" value="ECO:0007669"/>
    <property type="project" value="Ensembl"/>
</dbReference>
<feature type="compositionally biased region" description="Polar residues" evidence="16">
    <location>
        <begin position="665"/>
        <end position="675"/>
    </location>
</feature>
<proteinExistence type="inferred from homology"/>
<evidence type="ECO:0000256" key="11">
    <source>
        <dbReference type="ARBA" id="ARBA00023273"/>
    </source>
</evidence>
<evidence type="ECO:0000256" key="5">
    <source>
        <dbReference type="ARBA" id="ARBA00022741"/>
    </source>
</evidence>
<keyword evidence="11" id="KW-0966">Cell projection</keyword>
<evidence type="ECO:0000256" key="15">
    <source>
        <dbReference type="SAM" id="Coils"/>
    </source>
</evidence>
<dbReference type="PANTHER" id="PTHR47968:SF13">
    <property type="entry name" value="KINESIN-LIKE PROTEIN KIF19 ISOFORM X1"/>
    <property type="match status" value="1"/>
</dbReference>
<reference evidence="20" key="2">
    <citation type="journal article" date="2020" name="Biotechnol. Bioeng.">
        <title>Chromosome-scale scaffolds for the Chinese hamster reference genome assembly to facilitate the study of the CHO epigenome.</title>
        <authorList>
            <person name="Hilliard W."/>
            <person name="MacDonald M."/>
            <person name="Lee K.H."/>
        </authorList>
    </citation>
    <scope>NUCLEOTIDE SEQUENCE [LARGE SCALE GENOMIC DNA]</scope>
    <source>
        <strain evidence="20">17A/GY</strain>
    </source>
</reference>
<reference evidence="18" key="4">
    <citation type="submission" date="2025-05" db="UniProtKB">
        <authorList>
            <consortium name="Ensembl"/>
        </authorList>
    </citation>
    <scope>IDENTIFICATION</scope>
</reference>
<keyword evidence="9 13" id="KW-0505">Motor protein</keyword>
<comment type="similarity">
    <text evidence="13 14">Belongs to the TRAFAC class myosin-kinesin ATPase superfamily. Kinesin family.</text>
</comment>
<dbReference type="SUPFAM" id="SSF52540">
    <property type="entry name" value="P-loop containing nucleoside triphosphate hydrolases"/>
    <property type="match status" value="1"/>
</dbReference>
<feature type="region of interest" description="Disordered" evidence="16">
    <location>
        <begin position="665"/>
        <end position="705"/>
    </location>
</feature>
<dbReference type="CTD" id="124602"/>
<evidence type="ECO:0000256" key="3">
    <source>
        <dbReference type="ARBA" id="ARBA00022490"/>
    </source>
</evidence>
<evidence type="ECO:0000256" key="2">
    <source>
        <dbReference type="ARBA" id="ARBA00004245"/>
    </source>
</evidence>